<protein>
    <submittedName>
        <fullName evidence="1">Uncharacterized protein</fullName>
    </submittedName>
</protein>
<accession>A0ABV7WLW1</accession>
<sequence>MDLNSKLKLFFEFDGKLDEITIDDIFMTHDCVTNEIEDMVDWALENGYKADS</sequence>
<evidence type="ECO:0000313" key="1">
    <source>
        <dbReference type="EMBL" id="MFC3700206.1"/>
    </source>
</evidence>
<dbReference type="RefSeq" id="WP_377361939.1">
    <property type="nucleotide sequence ID" value="NZ_JBHRYN010000003.1"/>
</dbReference>
<dbReference type="EMBL" id="JBHRYN010000003">
    <property type="protein sequence ID" value="MFC3700206.1"/>
    <property type="molecule type" value="Genomic_DNA"/>
</dbReference>
<comment type="caution">
    <text evidence="1">The sequence shown here is derived from an EMBL/GenBank/DDBJ whole genome shotgun (WGS) entry which is preliminary data.</text>
</comment>
<dbReference type="Proteomes" id="UP001595710">
    <property type="component" value="Unassembled WGS sequence"/>
</dbReference>
<gene>
    <name evidence="1" type="ORF">ACFOND_01035</name>
</gene>
<reference evidence="2" key="1">
    <citation type="journal article" date="2019" name="Int. J. Syst. Evol. Microbiol.">
        <title>The Global Catalogue of Microorganisms (GCM) 10K type strain sequencing project: providing services to taxonomists for standard genome sequencing and annotation.</title>
        <authorList>
            <consortium name="The Broad Institute Genomics Platform"/>
            <consortium name="The Broad Institute Genome Sequencing Center for Infectious Disease"/>
            <person name="Wu L."/>
            <person name="Ma J."/>
        </authorList>
    </citation>
    <scope>NUCLEOTIDE SEQUENCE [LARGE SCALE GENOMIC DNA]</scope>
    <source>
        <strain evidence="2">CECT 8288</strain>
    </source>
</reference>
<organism evidence="1 2">
    <name type="scientific">Reinekea marina</name>
    <dbReference type="NCBI Taxonomy" id="1310421"/>
    <lineage>
        <taxon>Bacteria</taxon>
        <taxon>Pseudomonadati</taxon>
        <taxon>Pseudomonadota</taxon>
        <taxon>Gammaproteobacteria</taxon>
        <taxon>Oceanospirillales</taxon>
        <taxon>Saccharospirillaceae</taxon>
        <taxon>Reinekea</taxon>
    </lineage>
</organism>
<evidence type="ECO:0000313" key="2">
    <source>
        <dbReference type="Proteomes" id="UP001595710"/>
    </source>
</evidence>
<proteinExistence type="predicted"/>
<keyword evidence="2" id="KW-1185">Reference proteome</keyword>
<name>A0ABV7WLW1_9GAMM</name>